<dbReference type="OrthoDB" id="1937934at2759"/>
<dbReference type="CDD" id="cd22438">
    <property type="entry name" value="KH-I_PCBP_rpt1"/>
    <property type="match status" value="1"/>
</dbReference>
<feature type="domain" description="K Homology" evidence="5">
    <location>
        <begin position="128"/>
        <end position="199"/>
    </location>
</feature>
<protein>
    <recommendedName>
        <fullName evidence="5">K Homology domain-containing protein</fullName>
    </recommendedName>
</protein>
<organism evidence="6 7">
    <name type="scientific">Eremothecium cymbalariae (strain CBS 270.75 / DBVPG 7215 / KCTC 17166 / NRRL Y-17582)</name>
    <name type="common">Yeast</name>
    <dbReference type="NCBI Taxonomy" id="931890"/>
    <lineage>
        <taxon>Eukaryota</taxon>
        <taxon>Fungi</taxon>
        <taxon>Dikarya</taxon>
        <taxon>Ascomycota</taxon>
        <taxon>Saccharomycotina</taxon>
        <taxon>Saccharomycetes</taxon>
        <taxon>Saccharomycetales</taxon>
        <taxon>Saccharomycetaceae</taxon>
        <taxon>Eremothecium</taxon>
    </lineage>
</organism>
<dbReference type="STRING" id="931890.G8JPR9"/>
<dbReference type="HOGENOM" id="CLU_022670_9_0_1"/>
<dbReference type="GO" id="GO:0005634">
    <property type="term" value="C:nucleus"/>
    <property type="evidence" value="ECO:0007669"/>
    <property type="project" value="EnsemblFungi"/>
</dbReference>
<name>G8JPR9_ERECY</name>
<proteinExistence type="predicted"/>
<dbReference type="GO" id="GO:0005737">
    <property type="term" value="C:cytoplasm"/>
    <property type="evidence" value="ECO:0007669"/>
    <property type="project" value="EnsemblFungi"/>
</dbReference>
<evidence type="ECO:0000313" key="7">
    <source>
        <dbReference type="Proteomes" id="UP000006790"/>
    </source>
</evidence>
<evidence type="ECO:0000256" key="4">
    <source>
        <dbReference type="SAM" id="MobiDB-lite"/>
    </source>
</evidence>
<dbReference type="FunCoup" id="G8JPR9">
    <property type="interactions" value="747"/>
</dbReference>
<reference evidence="7" key="1">
    <citation type="journal article" date="2012" name="G3 (Bethesda)">
        <title>Pichia sorbitophila, an interspecies yeast hybrid reveals early steps of genome resolution following polyploidization.</title>
        <authorList>
            <person name="Leh Louis V."/>
            <person name="Despons L."/>
            <person name="Friedrich A."/>
            <person name="Martin T."/>
            <person name="Durrens P."/>
            <person name="Casaregola S."/>
            <person name="Neuveglise C."/>
            <person name="Fairhead C."/>
            <person name="Marck C."/>
            <person name="Cruz J.A."/>
            <person name="Straub M.L."/>
            <person name="Kugler V."/>
            <person name="Sacerdot C."/>
            <person name="Uzunov Z."/>
            <person name="Thierry A."/>
            <person name="Weiss S."/>
            <person name="Bleykasten C."/>
            <person name="De Montigny J."/>
            <person name="Jacques N."/>
            <person name="Jung P."/>
            <person name="Lemaire M."/>
            <person name="Mallet S."/>
            <person name="Morel G."/>
            <person name="Richard G.F."/>
            <person name="Sarkar A."/>
            <person name="Savel G."/>
            <person name="Schacherer J."/>
            <person name="Seret M.L."/>
            <person name="Talla E."/>
            <person name="Samson G."/>
            <person name="Jubin C."/>
            <person name="Poulain J."/>
            <person name="Vacherie B."/>
            <person name="Barbe V."/>
            <person name="Pelletier E."/>
            <person name="Sherman D.J."/>
            <person name="Westhof E."/>
            <person name="Weissenbach J."/>
            <person name="Baret P.V."/>
            <person name="Wincker P."/>
            <person name="Gaillardin C."/>
            <person name="Dujon B."/>
            <person name="Souciet J.L."/>
        </authorList>
    </citation>
    <scope>NUCLEOTIDE SEQUENCE [LARGE SCALE GENOMIC DNA]</scope>
    <source>
        <strain evidence="7">CBS 270.75 / DBVPG 7215 / KCTC 17166 / NRRL Y-17582</strain>
    </source>
</reference>
<keyword evidence="7" id="KW-1185">Reference proteome</keyword>
<dbReference type="Gene3D" id="3.30.1370.10">
    <property type="entry name" value="K Homology domain, type 1"/>
    <property type="match status" value="3"/>
</dbReference>
<keyword evidence="2 3" id="KW-0694">RNA-binding</keyword>
<dbReference type="PROSITE" id="PS50084">
    <property type="entry name" value="KH_TYPE_1"/>
    <property type="match status" value="3"/>
</dbReference>
<dbReference type="eggNOG" id="KOG2190">
    <property type="taxonomic scope" value="Eukaryota"/>
</dbReference>
<dbReference type="GeneID" id="11470587"/>
<dbReference type="RefSeq" id="XP_003644841.1">
    <property type="nucleotide sequence ID" value="XM_003644793.1"/>
</dbReference>
<dbReference type="GO" id="GO:0003729">
    <property type="term" value="F:mRNA binding"/>
    <property type="evidence" value="ECO:0007669"/>
    <property type="project" value="EnsemblFungi"/>
</dbReference>
<feature type="domain" description="K Homology" evidence="5">
    <location>
        <begin position="308"/>
        <end position="378"/>
    </location>
</feature>
<keyword evidence="1" id="KW-0677">Repeat</keyword>
<evidence type="ECO:0000256" key="2">
    <source>
        <dbReference type="ARBA" id="ARBA00022884"/>
    </source>
</evidence>
<dbReference type="SUPFAM" id="SSF54791">
    <property type="entry name" value="Eukaryotic type KH-domain (KH-domain type I)"/>
    <property type="match status" value="3"/>
</dbReference>
<evidence type="ECO:0000259" key="5">
    <source>
        <dbReference type="SMART" id="SM00322"/>
    </source>
</evidence>
<dbReference type="Pfam" id="PF00013">
    <property type="entry name" value="KH_1"/>
    <property type="match status" value="3"/>
</dbReference>
<dbReference type="AlphaFoldDB" id="G8JPR9"/>
<accession>G8JPR9</accession>
<gene>
    <name evidence="6" type="ordered locus">Ecym_2278</name>
</gene>
<dbReference type="KEGG" id="erc:Ecym_2278"/>
<dbReference type="Proteomes" id="UP000006790">
    <property type="component" value="Chromosome 2"/>
</dbReference>
<evidence type="ECO:0000313" key="6">
    <source>
        <dbReference type="EMBL" id="AET38024.1"/>
    </source>
</evidence>
<dbReference type="OMA" id="MQVVPYS"/>
<feature type="region of interest" description="Disordered" evidence="4">
    <location>
        <begin position="1"/>
        <end position="22"/>
    </location>
</feature>
<dbReference type="SMART" id="SM00322">
    <property type="entry name" value="KH"/>
    <property type="match status" value="3"/>
</dbReference>
<dbReference type="InterPro" id="IPR004087">
    <property type="entry name" value="KH_dom"/>
</dbReference>
<evidence type="ECO:0000256" key="3">
    <source>
        <dbReference type="PROSITE-ProRule" id="PRU00117"/>
    </source>
</evidence>
<dbReference type="InterPro" id="IPR004088">
    <property type="entry name" value="KH_dom_type_1"/>
</dbReference>
<feature type="domain" description="K Homology" evidence="5">
    <location>
        <begin position="46"/>
        <end position="116"/>
    </location>
</feature>
<dbReference type="InterPro" id="IPR036612">
    <property type="entry name" value="KH_dom_type_1_sf"/>
</dbReference>
<sequence length="398" mass="44145">MSDEELASASPNILKRKPDDDEKSLEAEIKRVALDDDSPPVTHIPDYVHMRMLCLVKHASMVVGAKGERISRIKEDTKTRINVSDNIKNVPERVVYLRGSCEDVAKAFGKISRAINDEDDRESNERSLPLTVNLLIPHHLMGYVIGKQGSRLREIEDLSAARLVAGPQQLPMSNDRVLCITGVADAIHIATYYVGQTILTCEPKYKNKKTIFYQPNPLHSVLVNNYGIAIQHQQHHQYHPGDKIKRSKSRMSPVLPPTPNEMMLQPSHNNGGVIPIGPSGSTISNSTSAVVLPHVRIVEIMNPQPQVTPVVQEIFIEDSMVGNVIGKGGKSIAQIKGSTGCSIQISEPIPGLRERKLTIIGTPIGNQTAVMMINNKIDIDKRTQQQRNKQQHNVHLRN</sequence>
<dbReference type="GO" id="GO:0000723">
    <property type="term" value="P:telomere maintenance"/>
    <property type="evidence" value="ECO:0007669"/>
    <property type="project" value="EnsemblFungi"/>
</dbReference>
<evidence type="ECO:0000256" key="1">
    <source>
        <dbReference type="ARBA" id="ARBA00022737"/>
    </source>
</evidence>
<dbReference type="PANTHER" id="PTHR10288">
    <property type="entry name" value="KH DOMAIN CONTAINING RNA BINDING PROTEIN"/>
    <property type="match status" value="1"/>
</dbReference>
<dbReference type="InParanoid" id="G8JPR9"/>
<dbReference type="EMBL" id="CP002498">
    <property type="protein sequence ID" value="AET38024.1"/>
    <property type="molecule type" value="Genomic_DNA"/>
</dbReference>